<accession>H2ZLB1</accession>
<evidence type="ECO:0000313" key="7">
    <source>
        <dbReference type="Proteomes" id="UP000007875"/>
    </source>
</evidence>
<dbReference type="PANTHER" id="PTHR10517:SF14">
    <property type="entry name" value="FOLATE RECEPTOR 1-RELATED"/>
    <property type="match status" value="1"/>
</dbReference>
<dbReference type="GeneTree" id="ENSGT00950000183144"/>
<protein>
    <recommendedName>
        <fullName evidence="5">Folate receptor-like domain-containing protein</fullName>
    </recommendedName>
</protein>
<dbReference type="InParanoid" id="H2ZLB1"/>
<dbReference type="Ensembl" id="ENSCSAVT00000018577.1">
    <property type="protein sequence ID" value="ENSCSAVP00000018377.1"/>
    <property type="gene ID" value="ENSCSAVG00000010790.1"/>
</dbReference>
<dbReference type="Pfam" id="PF03024">
    <property type="entry name" value="Folate_rec"/>
    <property type="match status" value="1"/>
</dbReference>
<feature type="domain" description="Folate receptor-like" evidence="5">
    <location>
        <begin position="30"/>
        <end position="139"/>
    </location>
</feature>
<dbReference type="GO" id="GO:0009897">
    <property type="term" value="C:external side of plasma membrane"/>
    <property type="evidence" value="ECO:0007669"/>
    <property type="project" value="TreeGrafter"/>
</dbReference>
<proteinExistence type="inferred from homology"/>
<dbReference type="Proteomes" id="UP000007875">
    <property type="component" value="Unassembled WGS sequence"/>
</dbReference>
<evidence type="ECO:0000256" key="1">
    <source>
        <dbReference type="ARBA" id="ARBA00007932"/>
    </source>
</evidence>
<keyword evidence="3" id="KW-1015">Disulfide bond</keyword>
<reference evidence="7" key="1">
    <citation type="submission" date="2003-08" db="EMBL/GenBank/DDBJ databases">
        <authorList>
            <person name="Birren B."/>
            <person name="Nusbaum C."/>
            <person name="Abebe A."/>
            <person name="Abouelleil A."/>
            <person name="Adekoya E."/>
            <person name="Ait-zahra M."/>
            <person name="Allen N."/>
            <person name="Allen T."/>
            <person name="An P."/>
            <person name="Anderson M."/>
            <person name="Anderson S."/>
            <person name="Arachchi H."/>
            <person name="Armbruster J."/>
            <person name="Bachantsang P."/>
            <person name="Baldwin J."/>
            <person name="Barry A."/>
            <person name="Bayul T."/>
            <person name="Blitshsteyn B."/>
            <person name="Bloom T."/>
            <person name="Blye J."/>
            <person name="Boguslavskiy L."/>
            <person name="Borowsky M."/>
            <person name="Boukhgalter B."/>
            <person name="Brunache A."/>
            <person name="Butler J."/>
            <person name="Calixte N."/>
            <person name="Calvo S."/>
            <person name="Camarata J."/>
            <person name="Campo K."/>
            <person name="Chang J."/>
            <person name="Cheshatsang Y."/>
            <person name="Citroen M."/>
            <person name="Collymore A."/>
            <person name="Considine T."/>
            <person name="Cook A."/>
            <person name="Cooke P."/>
            <person name="Corum B."/>
            <person name="Cuomo C."/>
            <person name="David R."/>
            <person name="Dawoe T."/>
            <person name="Degray S."/>
            <person name="Dodge S."/>
            <person name="Dooley K."/>
            <person name="Dorje P."/>
            <person name="Dorjee K."/>
            <person name="Dorris L."/>
            <person name="Duffey N."/>
            <person name="Dupes A."/>
            <person name="Elkins T."/>
            <person name="Engels R."/>
            <person name="Erickson J."/>
            <person name="Farina A."/>
            <person name="Faro S."/>
            <person name="Ferreira P."/>
            <person name="Fischer H."/>
            <person name="Fitzgerald M."/>
            <person name="Foley K."/>
            <person name="Gage D."/>
            <person name="Galagan J."/>
            <person name="Gearin G."/>
            <person name="Gnerre S."/>
            <person name="Gnirke A."/>
            <person name="Goyette A."/>
            <person name="Graham J."/>
            <person name="Grandbois E."/>
            <person name="Gyaltsen K."/>
            <person name="Hafez N."/>
            <person name="Hagopian D."/>
            <person name="Hagos B."/>
            <person name="Hall J."/>
            <person name="Hatcher B."/>
            <person name="Heller A."/>
            <person name="Higgins H."/>
            <person name="Honan T."/>
            <person name="Horn A."/>
            <person name="Houde N."/>
            <person name="Hughes L."/>
            <person name="Hulme W."/>
            <person name="Husby E."/>
            <person name="Iliev I."/>
            <person name="Jaffe D."/>
            <person name="Jones C."/>
            <person name="Kamal M."/>
            <person name="Kamat A."/>
            <person name="Kamvysselis M."/>
            <person name="Karlsson E."/>
            <person name="Kells C."/>
            <person name="Kieu A."/>
            <person name="Kisner P."/>
            <person name="Kodira C."/>
            <person name="Kulbokas E."/>
            <person name="Labutti K."/>
            <person name="Lama D."/>
            <person name="Landers T."/>
            <person name="Leger J."/>
            <person name="Levine S."/>
            <person name="Lewis D."/>
            <person name="Lewis T."/>
            <person name="Lindblad-toh K."/>
            <person name="Liu X."/>
            <person name="Lokyitsang T."/>
            <person name="Lokyitsang Y."/>
            <person name="Lucien O."/>
            <person name="Lui A."/>
            <person name="Ma L.J."/>
            <person name="Mabbitt R."/>
            <person name="Macdonald J."/>
            <person name="Maclean C."/>
            <person name="Major J."/>
            <person name="Manning J."/>
            <person name="Marabella R."/>
            <person name="Maru K."/>
            <person name="Matthews C."/>
            <person name="Mauceli E."/>
            <person name="Mccarthy M."/>
            <person name="Mcdonough S."/>
            <person name="Mcghee T."/>
            <person name="Meldrim J."/>
            <person name="Meneus L."/>
            <person name="Mesirov J."/>
            <person name="Mihalev A."/>
            <person name="Mihova T."/>
            <person name="Mikkelsen T."/>
            <person name="Mlenga V."/>
            <person name="Moru K."/>
            <person name="Mozes J."/>
            <person name="Mulrain L."/>
            <person name="Munson G."/>
            <person name="Naylor J."/>
            <person name="Newes C."/>
            <person name="Nguyen C."/>
            <person name="Nguyen N."/>
            <person name="Nguyen T."/>
            <person name="Nicol R."/>
            <person name="Nielsen C."/>
            <person name="Nizzari M."/>
            <person name="Norbu C."/>
            <person name="Norbu N."/>
            <person name="O'donnell P."/>
            <person name="Okoawo O."/>
            <person name="O'leary S."/>
            <person name="Omotosho B."/>
            <person name="O'neill K."/>
            <person name="Osman S."/>
            <person name="Parker S."/>
            <person name="Perrin D."/>
            <person name="Phunkhang P."/>
            <person name="Piqani B."/>
            <person name="Purcell S."/>
            <person name="Rachupka T."/>
            <person name="Ramasamy U."/>
            <person name="Rameau R."/>
            <person name="Ray V."/>
            <person name="Raymond C."/>
            <person name="Retta R."/>
            <person name="Richardson S."/>
            <person name="Rise C."/>
            <person name="Rodriguez J."/>
            <person name="Rogers J."/>
            <person name="Rogov P."/>
            <person name="Rutman M."/>
            <person name="Schupbach R."/>
            <person name="Seaman C."/>
            <person name="Settipalli S."/>
            <person name="Sharpe T."/>
            <person name="Sheridan J."/>
            <person name="Sherpa N."/>
            <person name="Shi J."/>
            <person name="Smirnov S."/>
            <person name="Smith C."/>
            <person name="Sougnez C."/>
            <person name="Spencer B."/>
            <person name="Stalker J."/>
            <person name="Stange-thomann N."/>
            <person name="Stavropoulos S."/>
            <person name="Stetson K."/>
            <person name="Stone C."/>
            <person name="Stone S."/>
            <person name="Stubbs M."/>
            <person name="Talamas J."/>
            <person name="Tchuinga P."/>
            <person name="Tenzing P."/>
            <person name="Tesfaye S."/>
            <person name="Theodore J."/>
            <person name="Thoulutsang Y."/>
            <person name="Topham K."/>
            <person name="Towey S."/>
            <person name="Tsamla T."/>
            <person name="Tsomo N."/>
            <person name="Vallee D."/>
            <person name="Vassiliev H."/>
            <person name="Venkataraman V."/>
            <person name="Vinson J."/>
            <person name="Vo A."/>
            <person name="Wade C."/>
            <person name="Wang S."/>
            <person name="Wangchuk T."/>
            <person name="Wangdi T."/>
            <person name="Whittaker C."/>
            <person name="Wilkinson J."/>
            <person name="Wu Y."/>
            <person name="Wyman D."/>
            <person name="Yadav S."/>
            <person name="Yang S."/>
            <person name="Yang X."/>
            <person name="Yeager S."/>
            <person name="Yee E."/>
            <person name="Young G."/>
            <person name="Zainoun J."/>
            <person name="Zembeck L."/>
            <person name="Zimmer A."/>
            <person name="Zody M."/>
            <person name="Lander E."/>
        </authorList>
    </citation>
    <scope>NUCLEOTIDE SEQUENCE [LARGE SCALE GENOMIC DNA]</scope>
</reference>
<comment type="similarity">
    <text evidence="1">Belongs to the folate receptor family.</text>
</comment>
<reference evidence="6" key="2">
    <citation type="submission" date="2025-08" db="UniProtKB">
        <authorList>
            <consortium name="Ensembl"/>
        </authorList>
    </citation>
    <scope>IDENTIFICATION</scope>
</reference>
<evidence type="ECO:0000256" key="3">
    <source>
        <dbReference type="ARBA" id="ARBA00023157"/>
    </source>
</evidence>
<dbReference type="AlphaFoldDB" id="H2ZLB1"/>
<keyword evidence="2 4" id="KW-0732">Signal</keyword>
<feature type="chain" id="PRO_5003579386" description="Folate receptor-like domain-containing protein" evidence="4">
    <location>
        <begin position="24"/>
        <end position="139"/>
    </location>
</feature>
<dbReference type="GO" id="GO:0038023">
    <property type="term" value="F:signaling receptor activity"/>
    <property type="evidence" value="ECO:0007669"/>
    <property type="project" value="TreeGrafter"/>
</dbReference>
<dbReference type="STRING" id="51511.ENSCSAVP00000018377"/>
<reference evidence="6" key="3">
    <citation type="submission" date="2025-09" db="UniProtKB">
        <authorList>
            <consortium name="Ensembl"/>
        </authorList>
    </citation>
    <scope>IDENTIFICATION</scope>
</reference>
<organism evidence="6 7">
    <name type="scientific">Ciona savignyi</name>
    <name type="common">Pacific transparent sea squirt</name>
    <dbReference type="NCBI Taxonomy" id="51511"/>
    <lineage>
        <taxon>Eukaryota</taxon>
        <taxon>Metazoa</taxon>
        <taxon>Chordata</taxon>
        <taxon>Tunicata</taxon>
        <taxon>Ascidiacea</taxon>
        <taxon>Phlebobranchia</taxon>
        <taxon>Cionidae</taxon>
        <taxon>Ciona</taxon>
    </lineage>
</organism>
<dbReference type="OMA" id="MAHLMTT"/>
<dbReference type="PANTHER" id="PTHR10517">
    <property type="entry name" value="FOLATE RECEPTOR"/>
    <property type="match status" value="1"/>
</dbReference>
<sequence>MINYMNLIAWVFVASGQVTSVLSGEEILNVCMDGKHHKATPGPEAELFGTCSPWKDRSCCTNETAFLSHQDGEEGAYGFNYDHCGQKMSDKCRQRFNEDNCFYECSPNMGPWIVDVQSSYRNQKFEDVPLCMSECVDWW</sequence>
<evidence type="ECO:0000256" key="4">
    <source>
        <dbReference type="SAM" id="SignalP"/>
    </source>
</evidence>
<dbReference type="InterPro" id="IPR004269">
    <property type="entry name" value="Folate_rcpt"/>
</dbReference>
<keyword evidence="7" id="KW-1185">Reference proteome</keyword>
<dbReference type="InterPro" id="IPR018143">
    <property type="entry name" value="Folate_rcpt-like"/>
</dbReference>
<dbReference type="eggNOG" id="KOG3656">
    <property type="taxonomic scope" value="Eukaryota"/>
</dbReference>
<evidence type="ECO:0000259" key="5">
    <source>
        <dbReference type="Pfam" id="PF03024"/>
    </source>
</evidence>
<feature type="signal peptide" evidence="4">
    <location>
        <begin position="1"/>
        <end position="23"/>
    </location>
</feature>
<dbReference type="HOGENOM" id="CLU_070826_3_0_1"/>
<name>H2ZLB1_CIOSA</name>
<evidence type="ECO:0000256" key="2">
    <source>
        <dbReference type="ARBA" id="ARBA00022729"/>
    </source>
</evidence>
<evidence type="ECO:0000313" key="6">
    <source>
        <dbReference type="Ensembl" id="ENSCSAVP00000018377.1"/>
    </source>
</evidence>